<dbReference type="EMBL" id="LQOY01000022">
    <property type="protein sequence ID" value="ORV95226.1"/>
    <property type="molecule type" value="Genomic_DNA"/>
</dbReference>
<protein>
    <submittedName>
        <fullName evidence="1">Uncharacterized protein</fullName>
    </submittedName>
</protein>
<proteinExistence type="predicted"/>
<gene>
    <name evidence="1" type="ORF">AWC08_15355</name>
</gene>
<keyword evidence="2" id="KW-1185">Reference proteome</keyword>
<organism evidence="1 2">
    <name type="scientific">Mycobacterium gordonae</name>
    <dbReference type="NCBI Taxonomy" id="1778"/>
    <lineage>
        <taxon>Bacteria</taxon>
        <taxon>Bacillati</taxon>
        <taxon>Actinomycetota</taxon>
        <taxon>Actinomycetes</taxon>
        <taxon>Mycobacteriales</taxon>
        <taxon>Mycobacteriaceae</taxon>
        <taxon>Mycobacterium</taxon>
    </lineage>
</organism>
<evidence type="ECO:0000313" key="2">
    <source>
        <dbReference type="Proteomes" id="UP000193928"/>
    </source>
</evidence>
<accession>A0A1X1X8I9</accession>
<dbReference type="Proteomes" id="UP000193928">
    <property type="component" value="Unassembled WGS sequence"/>
</dbReference>
<comment type="caution">
    <text evidence="1">The sequence shown here is derived from an EMBL/GenBank/DDBJ whole genome shotgun (WGS) entry which is preliminary data.</text>
</comment>
<evidence type="ECO:0000313" key="1">
    <source>
        <dbReference type="EMBL" id="ORV95226.1"/>
    </source>
</evidence>
<name>A0A1X1X8I9_MYCGO</name>
<dbReference type="RefSeq" id="WP_069433085.1">
    <property type="nucleotide sequence ID" value="NZ_JACKSU010000020.1"/>
</dbReference>
<reference evidence="1 2" key="1">
    <citation type="submission" date="2016-01" db="EMBL/GenBank/DDBJ databases">
        <title>The new phylogeny of the genus Mycobacterium.</title>
        <authorList>
            <person name="Tarcisio F."/>
            <person name="Conor M."/>
            <person name="Antonella G."/>
            <person name="Elisabetta G."/>
            <person name="Giulia F.S."/>
            <person name="Sara T."/>
            <person name="Anna F."/>
            <person name="Clotilde B."/>
            <person name="Roberto B."/>
            <person name="Veronica D.S."/>
            <person name="Fabio R."/>
            <person name="Monica P."/>
            <person name="Olivier J."/>
            <person name="Enrico T."/>
            <person name="Nicola S."/>
        </authorList>
    </citation>
    <scope>NUCLEOTIDE SEQUENCE [LARGE SCALE GENOMIC DNA]</scope>
    <source>
        <strain evidence="1 2">DSM 44160</strain>
    </source>
</reference>
<dbReference type="AlphaFoldDB" id="A0A1X1X8I9"/>
<sequence>MQLRWRCAQWLLAVVQGDQLQRAALRGAMDVEGFTRQEIIDEITLLRQQFGHLRPVMLGREVTRLWIKLQERL</sequence>